<keyword evidence="2" id="KW-0227">DNA damage</keyword>
<evidence type="ECO:0000256" key="2">
    <source>
        <dbReference type="ARBA" id="ARBA00022763"/>
    </source>
</evidence>
<dbReference type="GO" id="GO:0006281">
    <property type="term" value="P:DNA repair"/>
    <property type="evidence" value="ECO:0007669"/>
    <property type="project" value="UniProtKB-KW"/>
</dbReference>
<dbReference type="AlphaFoldDB" id="A0A091CR53"/>
<dbReference type="GO" id="GO:0042127">
    <property type="term" value="P:regulation of cell population proliferation"/>
    <property type="evidence" value="ECO:0007669"/>
    <property type="project" value="TreeGrafter"/>
</dbReference>
<evidence type="ECO:0000259" key="14">
    <source>
        <dbReference type="PROSITE" id="PS50039"/>
    </source>
</evidence>
<comment type="function">
    <text evidence="10">Transcription factor regulating the expression of cell cycle genes essential for DNA replication and mitosis. Plays a role in the control of cell proliferation. Also plays a role in DNA break repair, participating in the DNA damage checkpoint response. Promotes transcription of PHB2.</text>
</comment>
<keyword evidence="4 12" id="KW-0238">DNA-binding</keyword>
<evidence type="ECO:0000256" key="10">
    <source>
        <dbReference type="ARBA" id="ARBA00053415"/>
    </source>
</evidence>
<keyword evidence="6" id="KW-0804">Transcription</keyword>
<keyword evidence="9" id="KW-0131">Cell cycle</keyword>
<dbReference type="PANTHER" id="PTHR46878:SF1">
    <property type="entry name" value="FORKHEAD BOX PROTEIN M1"/>
    <property type="match status" value="1"/>
</dbReference>
<dbReference type="InterPro" id="IPR042839">
    <property type="entry name" value="FOXM1"/>
</dbReference>
<feature type="region of interest" description="Disordered" evidence="13">
    <location>
        <begin position="118"/>
        <end position="144"/>
    </location>
</feature>
<dbReference type="Pfam" id="PF15046">
    <property type="entry name" value="DUF4532"/>
    <property type="match status" value="1"/>
</dbReference>
<dbReference type="STRING" id="885580.ENSFDAP00000010207"/>
<feature type="region of interest" description="Disordered" evidence="13">
    <location>
        <begin position="474"/>
        <end position="506"/>
    </location>
</feature>
<evidence type="ECO:0000313" key="15">
    <source>
        <dbReference type="EMBL" id="KFO20218.1"/>
    </source>
</evidence>
<evidence type="ECO:0000256" key="11">
    <source>
        <dbReference type="ARBA" id="ARBA00072725"/>
    </source>
</evidence>
<dbReference type="PROSITE" id="PS00657">
    <property type="entry name" value="FORK_HEAD_1"/>
    <property type="match status" value="1"/>
</dbReference>
<dbReference type="PANTHER" id="PTHR46878">
    <property type="entry name" value="FORKHEAD BOX PROTEIN M1"/>
    <property type="match status" value="1"/>
</dbReference>
<dbReference type="InterPro" id="IPR029206">
    <property type="entry name" value="DUF4532"/>
</dbReference>
<evidence type="ECO:0000313" key="16">
    <source>
        <dbReference type="Proteomes" id="UP000028990"/>
    </source>
</evidence>
<gene>
    <name evidence="15" type="ORF">H920_18335</name>
</gene>
<dbReference type="InterPro" id="IPR036390">
    <property type="entry name" value="WH_DNA-bd_sf"/>
</dbReference>
<dbReference type="Pfam" id="PF00250">
    <property type="entry name" value="Forkhead"/>
    <property type="match status" value="1"/>
</dbReference>
<dbReference type="PROSITE" id="PS50039">
    <property type="entry name" value="FORK_HEAD_3"/>
    <property type="match status" value="1"/>
</dbReference>
<dbReference type="InterPro" id="IPR047516">
    <property type="entry name" value="FH_FOXM1"/>
</dbReference>
<accession>A0A091CR53</accession>
<evidence type="ECO:0000256" key="7">
    <source>
        <dbReference type="ARBA" id="ARBA00023204"/>
    </source>
</evidence>
<evidence type="ECO:0000256" key="8">
    <source>
        <dbReference type="ARBA" id="ARBA00023242"/>
    </source>
</evidence>
<dbReference type="GO" id="GO:0003700">
    <property type="term" value="F:DNA-binding transcription factor activity"/>
    <property type="evidence" value="ECO:0007669"/>
    <property type="project" value="InterPro"/>
</dbReference>
<reference evidence="15 16" key="1">
    <citation type="submission" date="2013-11" db="EMBL/GenBank/DDBJ databases">
        <title>The Damaraland mole rat (Fukomys damarensis) genome and evolution of African mole rats.</title>
        <authorList>
            <person name="Gladyshev V.N."/>
            <person name="Fang X."/>
        </authorList>
    </citation>
    <scope>NUCLEOTIDE SEQUENCE [LARGE SCALE GENOMIC DNA]</scope>
    <source>
        <tissue evidence="15">Liver</tissue>
    </source>
</reference>
<keyword evidence="8 12" id="KW-0539">Nucleus</keyword>
<proteinExistence type="predicted"/>
<evidence type="ECO:0000256" key="13">
    <source>
        <dbReference type="SAM" id="MobiDB-lite"/>
    </source>
</evidence>
<dbReference type="CDD" id="cd20029">
    <property type="entry name" value="FH_FOXM"/>
    <property type="match status" value="1"/>
</dbReference>
<dbReference type="InterPro" id="IPR036388">
    <property type="entry name" value="WH-like_DNA-bd_sf"/>
</dbReference>
<evidence type="ECO:0000256" key="5">
    <source>
        <dbReference type="ARBA" id="ARBA00023159"/>
    </source>
</evidence>
<name>A0A091CR53_FUKDA</name>
<dbReference type="SUPFAM" id="SSF46785">
    <property type="entry name" value="Winged helix' DNA-binding domain"/>
    <property type="match status" value="1"/>
</dbReference>
<feature type="DNA-binding region" description="Fork-head" evidence="12">
    <location>
        <begin position="236"/>
        <end position="329"/>
    </location>
</feature>
<dbReference type="InterPro" id="IPR001766">
    <property type="entry name" value="Fork_head_dom"/>
</dbReference>
<dbReference type="PRINTS" id="PR00053">
    <property type="entry name" value="FORKHEAD"/>
</dbReference>
<protein>
    <recommendedName>
        <fullName evidence="11">Forkhead box protein M1</fullName>
    </recommendedName>
</protein>
<dbReference type="PROSITE" id="PS00658">
    <property type="entry name" value="FORK_HEAD_2"/>
    <property type="match status" value="1"/>
</dbReference>
<sequence>MKTSPHRPLILKRRRLPLPVQNAPAETSKEECKKPPAQKEPSQAPASKEVAESSSCKFPAGIKIINHPTMPNTQVVAIPSSADIQSIITVLTAKGKESGSSGPNKFILISCGGAPACSAGPQPQAQNSSDSKSAEMFTEKSGPKTVARDVTVPRLPGAPPGHRQERCAGGEAVGCILDSSLTNIQWLGKMSSDGLGSCSIKQEVEEKENCHLEQSQVKVEEPLGASTSWQDSVSERPPYSYMAMIQFAINSTERKRMTLKDIYTWIEDHFPYFKHIAKPGWKNSIRHNLSLHDMFVRETSANGKVSFWTIHPSANRFLTLDQVFKQQKRPNAELRRNVTIKTELPLGTRRKMKPLLPRVTSYLVPIQFPVNQSLVLQPTVKVPLPLAASLKSSELSCHSKRVRIAPKVLLAEEGIAPLPTAGPVKEEKSLLGEGLLPLLPVQSLKEEETQPGEDMLPIGRPIKVESPPLEEWLSPCPSFKEESSHSWEDSSCSPTPRSKKSFSELKSPARRVSEMLVIKRKERREMSRSRRKQHLLPPCVDEPELVFSESPSTSGQALEHPVCLLAESAEPAPQLGCPQQEGGPFKTPIKEMLPISSTPSKSLLPQTPEPWRLTPPAKVRGLDFSPVQTPQGTFGPLPDTLGLVDMSTTPLKSIPLFDSPRELLNSEPFDLAPDPFSSSCPSDLEVPKLGSAEPQVPSLSANRSVTEGLVLDTMNDSLSKILLDISFPGLEEDPLGPDNISWSQFIPELQSRPDPDPPFQAVPGSMAQVNELLPQYQTWAQRQFLLPCESWEFPGFTRQAYHQRGLQQPPCTEIKSTVRQRLLHPWQGAAEHIWGFHTWLDVGRLPATFPRRPDRPYDSNVWRWLTHSQACRLQPAEPRVPPPSRMGPNSFLTFICSMPIFLDGNRKTQVILRTVKELEEAEKLKLRSEMRAPLLDAHGNTLPRENFRK</sequence>
<feature type="domain" description="Fork-head" evidence="14">
    <location>
        <begin position="236"/>
        <end position="329"/>
    </location>
</feature>
<feature type="region of interest" description="Disordered" evidence="13">
    <location>
        <begin position="1"/>
        <end position="52"/>
    </location>
</feature>
<dbReference type="Gene3D" id="1.10.10.10">
    <property type="entry name" value="Winged helix-like DNA-binding domain superfamily/Winged helix DNA-binding domain"/>
    <property type="match status" value="1"/>
</dbReference>
<organism evidence="15 16">
    <name type="scientific">Fukomys damarensis</name>
    <name type="common">Damaraland mole rat</name>
    <name type="synonym">Cryptomys damarensis</name>
    <dbReference type="NCBI Taxonomy" id="885580"/>
    <lineage>
        <taxon>Eukaryota</taxon>
        <taxon>Metazoa</taxon>
        <taxon>Chordata</taxon>
        <taxon>Craniata</taxon>
        <taxon>Vertebrata</taxon>
        <taxon>Euteleostomi</taxon>
        <taxon>Mammalia</taxon>
        <taxon>Eutheria</taxon>
        <taxon>Euarchontoglires</taxon>
        <taxon>Glires</taxon>
        <taxon>Rodentia</taxon>
        <taxon>Hystricomorpha</taxon>
        <taxon>Bathyergidae</taxon>
        <taxon>Fukomys</taxon>
    </lineage>
</organism>
<keyword evidence="16" id="KW-1185">Reference proteome</keyword>
<keyword evidence="3" id="KW-0805">Transcription regulation</keyword>
<evidence type="ECO:0000256" key="12">
    <source>
        <dbReference type="PROSITE-ProRule" id="PRU00089"/>
    </source>
</evidence>
<dbReference type="Proteomes" id="UP000028990">
    <property type="component" value="Unassembled WGS sequence"/>
</dbReference>
<evidence type="ECO:0000256" key="9">
    <source>
        <dbReference type="ARBA" id="ARBA00023306"/>
    </source>
</evidence>
<evidence type="ECO:0000256" key="1">
    <source>
        <dbReference type="ARBA" id="ARBA00004123"/>
    </source>
</evidence>
<dbReference type="GO" id="GO:0000977">
    <property type="term" value="F:RNA polymerase II transcription regulatory region sequence-specific DNA binding"/>
    <property type="evidence" value="ECO:0007669"/>
    <property type="project" value="TreeGrafter"/>
</dbReference>
<dbReference type="GO" id="GO:0000086">
    <property type="term" value="P:G2/M transition of mitotic cell cycle"/>
    <property type="evidence" value="ECO:0007669"/>
    <property type="project" value="InterPro"/>
</dbReference>
<evidence type="ECO:0000256" key="3">
    <source>
        <dbReference type="ARBA" id="ARBA00023015"/>
    </source>
</evidence>
<evidence type="ECO:0000256" key="4">
    <source>
        <dbReference type="ARBA" id="ARBA00023125"/>
    </source>
</evidence>
<dbReference type="InterPro" id="IPR030456">
    <property type="entry name" value="TF_fork_head_CS_2"/>
</dbReference>
<dbReference type="eggNOG" id="KOG2294">
    <property type="taxonomic scope" value="Eukaryota"/>
</dbReference>
<comment type="subcellular location">
    <subcellularLocation>
        <location evidence="1 12">Nucleus</location>
    </subcellularLocation>
</comment>
<dbReference type="GO" id="GO:0006357">
    <property type="term" value="P:regulation of transcription by RNA polymerase II"/>
    <property type="evidence" value="ECO:0007669"/>
    <property type="project" value="TreeGrafter"/>
</dbReference>
<keyword evidence="5" id="KW-0010">Activator</keyword>
<keyword evidence="7" id="KW-0234">DNA repair</keyword>
<dbReference type="EMBL" id="KN124838">
    <property type="protein sequence ID" value="KFO20218.1"/>
    <property type="molecule type" value="Genomic_DNA"/>
</dbReference>
<dbReference type="InterPro" id="IPR018122">
    <property type="entry name" value="TF_fork_head_CS_1"/>
</dbReference>
<dbReference type="GO" id="GO:0005634">
    <property type="term" value="C:nucleus"/>
    <property type="evidence" value="ECO:0007669"/>
    <property type="project" value="UniProtKB-SubCell"/>
</dbReference>
<feature type="compositionally biased region" description="Basic and acidic residues" evidence="13">
    <location>
        <begin position="479"/>
        <end position="488"/>
    </location>
</feature>
<evidence type="ECO:0000256" key="6">
    <source>
        <dbReference type="ARBA" id="ARBA00023163"/>
    </source>
</evidence>
<dbReference type="FunFam" id="1.10.10.10:FF:000245">
    <property type="entry name" value="forkhead box protein M1 isoform X2"/>
    <property type="match status" value="1"/>
</dbReference>
<feature type="compositionally biased region" description="Polar residues" evidence="13">
    <location>
        <begin position="121"/>
        <end position="131"/>
    </location>
</feature>
<dbReference type="SMART" id="SM00339">
    <property type="entry name" value="FH"/>
    <property type="match status" value="1"/>
</dbReference>